<dbReference type="Proteomes" id="UP001499909">
    <property type="component" value="Unassembled WGS sequence"/>
</dbReference>
<feature type="domain" description="Secretion system C-terminal sorting" evidence="2">
    <location>
        <begin position="284"/>
        <end position="361"/>
    </location>
</feature>
<dbReference type="InterPro" id="IPR026444">
    <property type="entry name" value="Secre_tail"/>
</dbReference>
<feature type="chain" id="PRO_5046299870" description="Secretion system C-terminal sorting domain-containing protein" evidence="1">
    <location>
        <begin position="23"/>
        <end position="362"/>
    </location>
</feature>
<dbReference type="RefSeq" id="WP_345111994.1">
    <property type="nucleotide sequence ID" value="NZ_BAABDH010000021.1"/>
</dbReference>
<evidence type="ECO:0000313" key="4">
    <source>
        <dbReference type="Proteomes" id="UP001499909"/>
    </source>
</evidence>
<dbReference type="NCBIfam" id="TIGR04183">
    <property type="entry name" value="Por_Secre_tail"/>
    <property type="match status" value="1"/>
</dbReference>
<name>A0ABP7MVJ0_9BACT</name>
<comment type="caution">
    <text evidence="3">The sequence shown here is derived from an EMBL/GenBank/DDBJ whole genome shotgun (WGS) entry which is preliminary data.</text>
</comment>
<accession>A0ABP7MVJ0</accession>
<dbReference type="Pfam" id="PF18962">
    <property type="entry name" value="Por_Secre_tail"/>
    <property type="match status" value="1"/>
</dbReference>
<evidence type="ECO:0000313" key="3">
    <source>
        <dbReference type="EMBL" id="GAA3929834.1"/>
    </source>
</evidence>
<gene>
    <name evidence="3" type="ORF">GCM10022406_14040</name>
</gene>
<proteinExistence type="predicted"/>
<feature type="signal peptide" evidence="1">
    <location>
        <begin position="1"/>
        <end position="22"/>
    </location>
</feature>
<reference evidence="4" key="1">
    <citation type="journal article" date="2019" name="Int. J. Syst. Evol. Microbiol.">
        <title>The Global Catalogue of Microorganisms (GCM) 10K type strain sequencing project: providing services to taxonomists for standard genome sequencing and annotation.</title>
        <authorList>
            <consortium name="The Broad Institute Genomics Platform"/>
            <consortium name="The Broad Institute Genome Sequencing Center for Infectious Disease"/>
            <person name="Wu L."/>
            <person name="Ma J."/>
        </authorList>
    </citation>
    <scope>NUCLEOTIDE SEQUENCE [LARGE SCALE GENOMIC DNA]</scope>
    <source>
        <strain evidence="4">JCM 17214</strain>
    </source>
</reference>
<evidence type="ECO:0000259" key="2">
    <source>
        <dbReference type="Pfam" id="PF18962"/>
    </source>
</evidence>
<dbReference type="Gene3D" id="2.60.40.4070">
    <property type="match status" value="1"/>
</dbReference>
<evidence type="ECO:0000256" key="1">
    <source>
        <dbReference type="SAM" id="SignalP"/>
    </source>
</evidence>
<keyword evidence="1" id="KW-0732">Signal</keyword>
<keyword evidence="4" id="KW-1185">Reference proteome</keyword>
<protein>
    <recommendedName>
        <fullName evidence="2">Secretion system C-terminal sorting domain-containing protein</fullName>
    </recommendedName>
</protein>
<dbReference type="EMBL" id="BAABDH010000021">
    <property type="protein sequence ID" value="GAA3929834.1"/>
    <property type="molecule type" value="Genomic_DNA"/>
</dbReference>
<sequence length="362" mass="37918">MKKIFTLAALGLLSTAAFNAQAQVTLDGQVLPAEGYVTLGTYTGPHGFGDHGLVKLYVRNTATKYYIALTGALENNGNSFQVYLNQPRKVGRAAGTELPLSTLTGTSFEINDPKMEFEVDYGFGVKGADVASASSIIDYTRVAGGLATDQLTGDLPVAGTAVTAPATTTGGLQLTRMAFKNVFFLVGPNPATPIHNGIQGWEIELDKATMGMQTGDVLQLFAVQNNKSGDFYSTDAIPEVTGNTANLGAKPNFVTLPGIQFATNTVITSTQKAQDAAKLNVQVSPNPISGAAKVQYTVADKASDVQISLTNLLGQEVRQISVGKQAVGRHEASLEGINLAAGVYIMKVQAGNSVAAQKVVVE</sequence>
<organism evidence="3 4">
    <name type="scientific">Hymenobacter algoricola</name>
    <dbReference type="NCBI Taxonomy" id="486267"/>
    <lineage>
        <taxon>Bacteria</taxon>
        <taxon>Pseudomonadati</taxon>
        <taxon>Bacteroidota</taxon>
        <taxon>Cytophagia</taxon>
        <taxon>Cytophagales</taxon>
        <taxon>Hymenobacteraceae</taxon>
        <taxon>Hymenobacter</taxon>
    </lineage>
</organism>